<dbReference type="EMBL" id="WEZT01000001">
    <property type="protein sequence ID" value="MYV04346.1"/>
    <property type="molecule type" value="Genomic_DNA"/>
</dbReference>
<dbReference type="InterPro" id="IPR003680">
    <property type="entry name" value="Flavodoxin_fold"/>
</dbReference>
<dbReference type="PANTHER" id="PTHR10204">
    <property type="entry name" value="NAD P H OXIDOREDUCTASE-RELATED"/>
    <property type="match status" value="1"/>
</dbReference>
<dbReference type="AlphaFoldDB" id="A0A7C9N4R0"/>
<organism evidence="4 5">
    <name type="scientific">Furfurilactobacillus rossiae</name>
    <dbReference type="NCBI Taxonomy" id="231049"/>
    <lineage>
        <taxon>Bacteria</taxon>
        <taxon>Bacillati</taxon>
        <taxon>Bacillota</taxon>
        <taxon>Bacilli</taxon>
        <taxon>Lactobacillales</taxon>
        <taxon>Lactobacillaceae</taxon>
        <taxon>Furfurilactobacillus</taxon>
    </lineage>
</organism>
<dbReference type="GO" id="GO:0003955">
    <property type="term" value="F:NAD(P)H dehydrogenase (quinone) activity"/>
    <property type="evidence" value="ECO:0007669"/>
    <property type="project" value="TreeGrafter"/>
</dbReference>
<feature type="domain" description="Flavodoxin-like fold" evidence="3">
    <location>
        <begin position="6"/>
        <end position="172"/>
    </location>
</feature>
<reference evidence="4 5" key="1">
    <citation type="journal article" date="2019" name="Appl. Environ. Microbiol.">
        <title>Genetic determinants of hydroxycinnamic acid metabolism in heterofermentative lactobacilli.</title>
        <authorList>
            <person name="Gaur G."/>
            <person name="Oh J.H."/>
            <person name="Filannino P."/>
            <person name="Gobbetti M."/>
            <person name="van Pijkeren J.P."/>
            <person name="Ganzle M.G."/>
        </authorList>
    </citation>
    <scope>NUCLEOTIDE SEQUENCE [LARGE SCALE GENOMIC DNA]</scope>
    <source>
        <strain evidence="4 5">FUA3583</strain>
    </source>
</reference>
<comment type="caution">
    <text evidence="4">The sequence shown here is derived from an EMBL/GenBank/DDBJ whole genome shotgun (WGS) entry which is preliminary data.</text>
</comment>
<dbReference type="SUPFAM" id="SSF52218">
    <property type="entry name" value="Flavoproteins"/>
    <property type="match status" value="1"/>
</dbReference>
<sequence>MSDKEQVTIIYVHPWDGSFSHAELEQVTQTLTTRQQDYKLIDLYADGFDPVMRATDLSVYGKGDFKDPMVAKYIDIIQKTNKVIVMFPIWWLSTPAMLKGFFDKVFLANRIINFVDKKAVPHTIVNSAMVLSTSELTNDELFKGYDGSVERIVDFPLESIGAKQVTWHNMGDIIVAERPALTDYLKRIPGFVNAFLDEDDTKQ</sequence>
<accession>A0A7C9N4R0</accession>
<dbReference type="InterPro" id="IPR051545">
    <property type="entry name" value="NAD(P)H_dehydrogenase_qn"/>
</dbReference>
<name>A0A7C9N4R0_9LACO</name>
<comment type="similarity">
    <text evidence="1">Belongs to the NAD(P)H dehydrogenase (quinone) family.</text>
</comment>
<dbReference type="Proteomes" id="UP000480570">
    <property type="component" value="Unassembled WGS sequence"/>
</dbReference>
<dbReference type="PANTHER" id="PTHR10204:SF34">
    <property type="entry name" value="NAD(P)H DEHYDROGENASE [QUINONE] 1 ISOFORM 1"/>
    <property type="match status" value="1"/>
</dbReference>
<evidence type="ECO:0000259" key="3">
    <source>
        <dbReference type="Pfam" id="PF02525"/>
    </source>
</evidence>
<dbReference type="Pfam" id="PF02525">
    <property type="entry name" value="Flavodoxin_2"/>
    <property type="match status" value="1"/>
</dbReference>
<dbReference type="Gene3D" id="3.40.50.360">
    <property type="match status" value="1"/>
</dbReference>
<evidence type="ECO:0000256" key="2">
    <source>
        <dbReference type="ARBA" id="ARBA00023002"/>
    </source>
</evidence>
<protein>
    <submittedName>
        <fullName evidence="4">Flavodoxin family protein</fullName>
    </submittedName>
</protein>
<gene>
    <name evidence="4" type="ORF">GB992_00265</name>
</gene>
<evidence type="ECO:0000256" key="1">
    <source>
        <dbReference type="ARBA" id="ARBA00006252"/>
    </source>
</evidence>
<proteinExistence type="inferred from homology"/>
<keyword evidence="2" id="KW-0560">Oxidoreductase</keyword>
<dbReference type="GO" id="GO:0005829">
    <property type="term" value="C:cytosol"/>
    <property type="evidence" value="ECO:0007669"/>
    <property type="project" value="TreeGrafter"/>
</dbReference>
<dbReference type="InterPro" id="IPR029039">
    <property type="entry name" value="Flavoprotein-like_sf"/>
</dbReference>
<evidence type="ECO:0000313" key="5">
    <source>
        <dbReference type="Proteomes" id="UP000480570"/>
    </source>
</evidence>
<evidence type="ECO:0000313" key="4">
    <source>
        <dbReference type="EMBL" id="MYV04346.1"/>
    </source>
</evidence>